<comment type="caution">
    <text evidence="2">The sequence shown here is derived from an EMBL/GenBank/DDBJ whole genome shotgun (WGS) entry which is preliminary data.</text>
</comment>
<dbReference type="OrthoDB" id="2951834at2759"/>
<dbReference type="Proteomes" id="UP000664534">
    <property type="component" value="Unassembled WGS sequence"/>
</dbReference>
<reference evidence="2" key="1">
    <citation type="submission" date="2021-03" db="EMBL/GenBank/DDBJ databases">
        <authorList>
            <person name="Tagirdzhanova G."/>
        </authorList>
    </citation>
    <scope>NUCLEOTIDE SEQUENCE</scope>
</reference>
<organism evidence="2 3">
    <name type="scientific">Imshaugia aleurites</name>
    <dbReference type="NCBI Taxonomy" id="172621"/>
    <lineage>
        <taxon>Eukaryota</taxon>
        <taxon>Fungi</taxon>
        <taxon>Dikarya</taxon>
        <taxon>Ascomycota</taxon>
        <taxon>Pezizomycotina</taxon>
        <taxon>Lecanoromycetes</taxon>
        <taxon>OSLEUM clade</taxon>
        <taxon>Lecanoromycetidae</taxon>
        <taxon>Lecanorales</taxon>
        <taxon>Lecanorineae</taxon>
        <taxon>Parmeliaceae</taxon>
        <taxon>Imshaugia</taxon>
    </lineage>
</organism>
<dbReference type="EMBL" id="CAJPDT010000114">
    <property type="protein sequence ID" value="CAF9939062.1"/>
    <property type="molecule type" value="Genomic_DNA"/>
</dbReference>
<name>A0A8H3PED9_9LECA</name>
<feature type="region of interest" description="Disordered" evidence="1">
    <location>
        <begin position="270"/>
        <end position="307"/>
    </location>
</feature>
<evidence type="ECO:0000256" key="1">
    <source>
        <dbReference type="SAM" id="MobiDB-lite"/>
    </source>
</evidence>
<accession>A0A8H3PED9</accession>
<keyword evidence="3" id="KW-1185">Reference proteome</keyword>
<protein>
    <submittedName>
        <fullName evidence="2">Uncharacterized protein</fullName>
    </submittedName>
</protein>
<dbReference type="AlphaFoldDB" id="A0A8H3PED9"/>
<evidence type="ECO:0000313" key="2">
    <source>
        <dbReference type="EMBL" id="CAF9939062.1"/>
    </source>
</evidence>
<evidence type="ECO:0000313" key="3">
    <source>
        <dbReference type="Proteomes" id="UP000664534"/>
    </source>
</evidence>
<gene>
    <name evidence="2" type="ORF">IMSHALPRED_001192</name>
</gene>
<proteinExistence type="predicted"/>
<sequence length="307" mass="35508">MDNAPAFECEGVFRLMELPLELRRRIYHFAVAEPHPLPLIAYCKKFGNHIIWTVEKDLGMLETCKDFLTQMEDMLYSENSFSTSSPDFSLEEETTRFQIDPRRIQKLYISVVRMNGWNSVCDDPDSGFFSEVPWFQYFVATLVFKGHQLKYLLVECKPHVTGCLMEGLSPLSMLRRVRRVHFRSWNDELFPYFRLLEGLMMGGQPQYFSDMPNFWQKSTDFDECLLKHPEQSWFMKGLDKPTSAVVQCEEQMEVTAKELHYILGIDGDFVPRDKAGPSDTASTAEGGPDGRDEMFMQDSAGGITSRY</sequence>